<dbReference type="PANTHER" id="PTHR35902">
    <property type="entry name" value="S-LAYER DOMAIN-LIKE PROTEIN-RELATED"/>
    <property type="match status" value="1"/>
</dbReference>
<dbReference type="AlphaFoldDB" id="A0A345E245"/>
<dbReference type="KEGG" id="haj:DU500_07355"/>
<name>A0A345E245_9EURY</name>
<evidence type="ECO:0000313" key="3">
    <source>
        <dbReference type="EMBL" id="AXG06267.1"/>
    </source>
</evidence>
<dbReference type="Gene3D" id="2.60.40.1120">
    <property type="entry name" value="Carboxypeptidase-like, regulatory domain"/>
    <property type="match status" value="2"/>
</dbReference>
<dbReference type="GeneID" id="37283190"/>
<dbReference type="InterPro" id="IPR018905">
    <property type="entry name" value="A-galactase_NEW3"/>
</dbReference>
<evidence type="ECO:0000256" key="1">
    <source>
        <dbReference type="SAM" id="MobiDB-lite"/>
    </source>
</evidence>
<feature type="domain" description="Alpha-galactosidase NEW3" evidence="2">
    <location>
        <begin position="252"/>
        <end position="331"/>
    </location>
</feature>
<evidence type="ECO:0000259" key="2">
    <source>
        <dbReference type="Pfam" id="PF10633"/>
    </source>
</evidence>
<protein>
    <submittedName>
        <fullName evidence="3">DUF11 domain-containing protein</fullName>
    </submittedName>
</protein>
<sequence length="524" mass="54224">MSRRSVILLLLTVTIVVAAPTGSAFAISEADDQTVPSTHERTTGLTTPDETGFYATEDTATGFISGRISDAENNDIAAAGIEIINTQTGETAATTTAGSDGSYLVEVEADQEYQVEAEAEGYENGSTTVSVAENTTTTANIILQQKELQSGYISGDIVDTDDNSIPNAEVTVVSTQTGETAATTTAGSDGSYLIEVEADQEYQVDAEAEGYENGSTTVNVAENTTTTADVVLTEADDATEQVEISTDISGPVTPGNEVAVTVTLTNTGSATADAGALEVTVPEEFSIVGVTGDGTNKPDRFYLDSLSPDDSVTTTYTFKTPQNASPGIVGVNVTGRLQFADGSRSASTTANIEVSEGGTADVAVSADTPKTVRPGDEVAATITLTNTGNMTADAAGLEVAIPGELSLIEVAGDGENQPDRFYLNPISPGESVTTTYTFEAPKDASTGTVSFDVTGTLTANDESRSASTTADIKITDTGLPTEPGEPEFIDVLQVIDAYNTGGPYNGVYVQFIDVLEVISAYNAR</sequence>
<organism evidence="3 4">
    <name type="scientific">Haloplanus rubicundus</name>
    <dbReference type="NCBI Taxonomy" id="1547898"/>
    <lineage>
        <taxon>Archaea</taxon>
        <taxon>Methanobacteriati</taxon>
        <taxon>Methanobacteriota</taxon>
        <taxon>Stenosarchaea group</taxon>
        <taxon>Halobacteria</taxon>
        <taxon>Halobacteriales</taxon>
        <taxon>Haloferacaceae</taxon>
        <taxon>Haloplanus</taxon>
    </lineage>
</organism>
<proteinExistence type="predicted"/>
<dbReference type="EMBL" id="CP031150">
    <property type="protein sequence ID" value="AXG06267.1"/>
    <property type="molecule type" value="Genomic_DNA"/>
</dbReference>
<dbReference type="Pfam" id="PF13620">
    <property type="entry name" value="CarboxypepD_reg"/>
    <property type="match status" value="2"/>
</dbReference>
<gene>
    <name evidence="3" type="ORF">DU500_07355</name>
</gene>
<dbReference type="Gene3D" id="2.60.40.10">
    <property type="entry name" value="Immunoglobulins"/>
    <property type="match status" value="1"/>
</dbReference>
<reference evidence="3 4" key="1">
    <citation type="submission" date="2018-07" db="EMBL/GenBank/DDBJ databases">
        <title>Genome sequences of Haloplanus sp. CBA1113.</title>
        <authorList>
            <person name="Kim Y.B."/>
            <person name="Roh S.W."/>
        </authorList>
    </citation>
    <scope>NUCLEOTIDE SEQUENCE [LARGE SCALE GENOMIC DNA]</scope>
    <source>
        <strain evidence="3 4">CBA1113</strain>
    </source>
</reference>
<dbReference type="InterPro" id="IPR013783">
    <property type="entry name" value="Ig-like_fold"/>
</dbReference>
<dbReference type="SUPFAM" id="SSF49452">
    <property type="entry name" value="Starch-binding domain-like"/>
    <property type="match status" value="1"/>
</dbReference>
<dbReference type="InterPro" id="IPR013784">
    <property type="entry name" value="Carb-bd-like_fold"/>
</dbReference>
<accession>A0A345E245</accession>
<dbReference type="RefSeq" id="WP_114585406.1">
    <property type="nucleotide sequence ID" value="NZ_CP031150.1"/>
</dbReference>
<dbReference type="PANTHER" id="PTHR35902:SF3">
    <property type="entry name" value="NPCBM-ASSOCIATED, NEW3 DOMAIN OF ALPHA-GALACTOSIDASE"/>
    <property type="match status" value="1"/>
</dbReference>
<dbReference type="InterPro" id="IPR008969">
    <property type="entry name" value="CarboxyPept-like_regulatory"/>
</dbReference>
<dbReference type="GO" id="GO:0030246">
    <property type="term" value="F:carbohydrate binding"/>
    <property type="evidence" value="ECO:0007669"/>
    <property type="project" value="InterPro"/>
</dbReference>
<evidence type="ECO:0000313" key="4">
    <source>
        <dbReference type="Proteomes" id="UP000253273"/>
    </source>
</evidence>
<dbReference type="Pfam" id="PF10633">
    <property type="entry name" value="NPCBM_assoc"/>
    <property type="match status" value="1"/>
</dbReference>
<dbReference type="SUPFAM" id="SSF49464">
    <property type="entry name" value="Carboxypeptidase regulatory domain-like"/>
    <property type="match status" value="1"/>
</dbReference>
<keyword evidence="4" id="KW-1185">Reference proteome</keyword>
<dbReference type="Proteomes" id="UP000253273">
    <property type="component" value="Chromosome"/>
</dbReference>
<feature type="region of interest" description="Disordered" evidence="1">
    <location>
        <begin position="31"/>
        <end position="52"/>
    </location>
</feature>